<dbReference type="AlphaFoldDB" id="A0AAD9Q285"/>
<organism evidence="2 3">
    <name type="scientific">Acropora cervicornis</name>
    <name type="common">Staghorn coral</name>
    <dbReference type="NCBI Taxonomy" id="6130"/>
    <lineage>
        <taxon>Eukaryota</taxon>
        <taxon>Metazoa</taxon>
        <taxon>Cnidaria</taxon>
        <taxon>Anthozoa</taxon>
        <taxon>Hexacorallia</taxon>
        <taxon>Scleractinia</taxon>
        <taxon>Astrocoeniina</taxon>
        <taxon>Acroporidae</taxon>
        <taxon>Acropora</taxon>
    </lineage>
</organism>
<name>A0AAD9Q285_ACRCE</name>
<keyword evidence="3" id="KW-1185">Reference proteome</keyword>
<gene>
    <name evidence="2" type="ORF">P5673_025370</name>
</gene>
<evidence type="ECO:0000313" key="2">
    <source>
        <dbReference type="EMBL" id="KAK2553392.1"/>
    </source>
</evidence>
<protein>
    <submittedName>
        <fullName evidence="2">Uncharacterized protein</fullName>
    </submittedName>
</protein>
<sequence length="89" mass="9850">MFLRMRRKLLLLLFVAALCALTVASDGEESDGRGNIPEIAGEDYVKLGPCHDASETEIKVEQGDLRQPEHLLSKALEMYGQSTFRSGLL</sequence>
<feature type="chain" id="PRO_5042077595" evidence="1">
    <location>
        <begin position="25"/>
        <end position="89"/>
    </location>
</feature>
<reference evidence="2" key="2">
    <citation type="journal article" date="2023" name="Science">
        <title>Genomic signatures of disease resistance in endangered staghorn corals.</title>
        <authorList>
            <person name="Vollmer S.V."/>
            <person name="Selwyn J.D."/>
            <person name="Despard B.A."/>
            <person name="Roesel C.L."/>
        </authorList>
    </citation>
    <scope>NUCLEOTIDE SEQUENCE</scope>
    <source>
        <strain evidence="2">K2</strain>
    </source>
</reference>
<evidence type="ECO:0000256" key="1">
    <source>
        <dbReference type="SAM" id="SignalP"/>
    </source>
</evidence>
<dbReference type="Proteomes" id="UP001249851">
    <property type="component" value="Unassembled WGS sequence"/>
</dbReference>
<accession>A0AAD9Q285</accession>
<proteinExistence type="predicted"/>
<comment type="caution">
    <text evidence="2">The sequence shown here is derived from an EMBL/GenBank/DDBJ whole genome shotgun (WGS) entry which is preliminary data.</text>
</comment>
<feature type="signal peptide" evidence="1">
    <location>
        <begin position="1"/>
        <end position="24"/>
    </location>
</feature>
<reference evidence="2" key="1">
    <citation type="journal article" date="2023" name="G3 (Bethesda)">
        <title>Whole genome assembly and annotation of the endangered Caribbean coral Acropora cervicornis.</title>
        <authorList>
            <person name="Selwyn J.D."/>
            <person name="Vollmer S.V."/>
        </authorList>
    </citation>
    <scope>NUCLEOTIDE SEQUENCE</scope>
    <source>
        <strain evidence="2">K2</strain>
    </source>
</reference>
<evidence type="ECO:0000313" key="3">
    <source>
        <dbReference type="Proteomes" id="UP001249851"/>
    </source>
</evidence>
<dbReference type="EMBL" id="JARQWQ010000078">
    <property type="protein sequence ID" value="KAK2553392.1"/>
    <property type="molecule type" value="Genomic_DNA"/>
</dbReference>
<keyword evidence="1" id="KW-0732">Signal</keyword>